<dbReference type="GO" id="GO:0005886">
    <property type="term" value="C:plasma membrane"/>
    <property type="evidence" value="ECO:0007669"/>
    <property type="project" value="TreeGrafter"/>
</dbReference>
<dbReference type="SUPFAM" id="SSF81296">
    <property type="entry name" value="E set domains"/>
    <property type="match status" value="1"/>
</dbReference>
<accession>B1WSA1</accession>
<dbReference type="InterPro" id="IPR014756">
    <property type="entry name" value="Ig_E-set"/>
</dbReference>
<dbReference type="HOGENOM" id="CLU_022738_2_0_3"/>
<feature type="transmembrane region" description="Helical" evidence="11">
    <location>
        <begin position="126"/>
        <end position="152"/>
    </location>
</feature>
<dbReference type="InterPro" id="IPR013518">
    <property type="entry name" value="K_chnl_inward-rec_Kir_cyto"/>
</dbReference>
<feature type="domain" description="Potassium channel" evidence="12">
    <location>
        <begin position="77"/>
        <end position="154"/>
    </location>
</feature>
<dbReference type="eggNOG" id="COG0395">
    <property type="taxonomic scope" value="Bacteria"/>
</dbReference>
<evidence type="ECO:0000256" key="4">
    <source>
        <dbReference type="ARBA" id="ARBA00022692"/>
    </source>
</evidence>
<evidence type="ECO:0000256" key="3">
    <source>
        <dbReference type="ARBA" id="ARBA00022538"/>
    </source>
</evidence>
<dbReference type="GO" id="GO:0034765">
    <property type="term" value="P:regulation of monoatomic ion transmembrane transport"/>
    <property type="evidence" value="ECO:0007669"/>
    <property type="project" value="TreeGrafter"/>
</dbReference>
<dbReference type="GO" id="GO:0034702">
    <property type="term" value="C:monoatomic ion channel complex"/>
    <property type="evidence" value="ECO:0007669"/>
    <property type="project" value="UniProtKB-KW"/>
</dbReference>
<dbReference type="GO" id="GO:0005242">
    <property type="term" value="F:inward rectifier potassium channel activity"/>
    <property type="evidence" value="ECO:0007669"/>
    <property type="project" value="InterPro"/>
</dbReference>
<dbReference type="EMBL" id="CP000806">
    <property type="protein sequence ID" value="ACB51887.1"/>
    <property type="molecule type" value="Genomic_DNA"/>
</dbReference>
<keyword evidence="6" id="KW-0630">Potassium</keyword>
<dbReference type="Pfam" id="PF07885">
    <property type="entry name" value="Ion_trans_2"/>
    <property type="match status" value="1"/>
</dbReference>
<dbReference type="GO" id="GO:1990573">
    <property type="term" value="P:potassium ion import across plasma membrane"/>
    <property type="evidence" value="ECO:0007669"/>
    <property type="project" value="TreeGrafter"/>
</dbReference>
<dbReference type="InterPro" id="IPR013099">
    <property type="entry name" value="K_chnl_dom"/>
</dbReference>
<evidence type="ECO:0000256" key="5">
    <source>
        <dbReference type="ARBA" id="ARBA00022882"/>
    </source>
</evidence>
<dbReference type="STRING" id="43989.cce_2539"/>
<evidence type="ECO:0000256" key="7">
    <source>
        <dbReference type="ARBA" id="ARBA00022989"/>
    </source>
</evidence>
<dbReference type="PRINTS" id="PR01320">
    <property type="entry name" value="KIRCHANNEL"/>
</dbReference>
<feature type="domain" description="Inward rectifier potassium channel C-terminal" evidence="13">
    <location>
        <begin position="161"/>
        <end position="315"/>
    </location>
</feature>
<dbReference type="Gene3D" id="2.60.40.1400">
    <property type="entry name" value="G protein-activated inward rectifier potassium channel 1"/>
    <property type="match status" value="1"/>
</dbReference>
<feature type="transmembrane region" description="Helical" evidence="11">
    <location>
        <begin position="68"/>
        <end position="90"/>
    </location>
</feature>
<dbReference type="Pfam" id="PF17655">
    <property type="entry name" value="IRK_C"/>
    <property type="match status" value="1"/>
</dbReference>
<evidence type="ECO:0000256" key="10">
    <source>
        <dbReference type="ARBA" id="ARBA00023303"/>
    </source>
</evidence>
<keyword evidence="4 11" id="KW-0812">Transmembrane</keyword>
<evidence type="ECO:0000256" key="11">
    <source>
        <dbReference type="SAM" id="Phobius"/>
    </source>
</evidence>
<evidence type="ECO:0000256" key="6">
    <source>
        <dbReference type="ARBA" id="ARBA00022958"/>
    </source>
</evidence>
<name>B1WSA1_CROS5</name>
<dbReference type="PANTHER" id="PTHR11767:SF102">
    <property type="entry name" value="INWARDLY RECTIFYING POTASSIUM CHANNEL 1, ISOFORM F"/>
    <property type="match status" value="1"/>
</dbReference>
<evidence type="ECO:0000256" key="8">
    <source>
        <dbReference type="ARBA" id="ARBA00023065"/>
    </source>
</evidence>
<dbReference type="PANTHER" id="PTHR11767">
    <property type="entry name" value="INWARD RECTIFIER POTASSIUM CHANNEL"/>
    <property type="match status" value="1"/>
</dbReference>
<dbReference type="Proteomes" id="UP000001203">
    <property type="component" value="Chromosome circular"/>
</dbReference>
<evidence type="ECO:0000313" key="15">
    <source>
        <dbReference type="Proteomes" id="UP000001203"/>
    </source>
</evidence>
<keyword evidence="8" id="KW-0406">Ion transport</keyword>
<keyword evidence="15" id="KW-1185">Reference proteome</keyword>
<dbReference type="KEGG" id="cyt:cce_2539"/>
<keyword evidence="3" id="KW-0633">Potassium transport</keyword>
<sequence>MSSNRYAIILIIYNLISKINIVMKTVLFFSKRFFKIARRRKPLQQVDLLHSARSDLYHWLLALSWQKFLLLTTIFYLVTNIIFATAYLTAGDGIANAKPGSFKDAFFFSIQTLSTVGYGSMYPETIYAQILVTIEVWTGLLLLAILTGLMFARFSRPTARVLFSKVAVICPFNGVPTLMFRTANQRENQILEAQIQVSLVRNEISSEGHFMRRFYDLNLLRSQTPIFGLSWQVMHPIDKNSPLFGTSADILAQENAELWVTLTGLDETFSQTIHARYLYSYQDILWDMKLVDIFLQASDGKYYIDINRFHDVIAFYPKEVNSRVKTSRVADQ</sequence>
<dbReference type="AlphaFoldDB" id="B1WSA1"/>
<dbReference type="SUPFAM" id="SSF81324">
    <property type="entry name" value="Voltage-gated potassium channels"/>
    <property type="match status" value="1"/>
</dbReference>
<proteinExistence type="predicted"/>
<keyword evidence="7 11" id="KW-1133">Transmembrane helix</keyword>
<protein>
    <submittedName>
        <fullName evidence="14">K+ channel protein</fullName>
    </submittedName>
</protein>
<keyword evidence="10 14" id="KW-0407">Ion channel</keyword>
<evidence type="ECO:0000256" key="1">
    <source>
        <dbReference type="ARBA" id="ARBA00004141"/>
    </source>
</evidence>
<keyword evidence="9 11" id="KW-0472">Membrane</keyword>
<dbReference type="Gene3D" id="1.10.287.70">
    <property type="match status" value="1"/>
</dbReference>
<evidence type="ECO:0000313" key="14">
    <source>
        <dbReference type="EMBL" id="ACB51887.1"/>
    </source>
</evidence>
<evidence type="ECO:0000259" key="12">
    <source>
        <dbReference type="Pfam" id="PF07885"/>
    </source>
</evidence>
<evidence type="ECO:0000256" key="2">
    <source>
        <dbReference type="ARBA" id="ARBA00022448"/>
    </source>
</evidence>
<evidence type="ECO:0000259" key="13">
    <source>
        <dbReference type="Pfam" id="PF17655"/>
    </source>
</evidence>
<dbReference type="InterPro" id="IPR041647">
    <property type="entry name" value="IRK_C"/>
</dbReference>
<keyword evidence="2" id="KW-0813">Transport</keyword>
<keyword evidence="5" id="KW-0851">Voltage-gated channel</keyword>
<reference evidence="14 15" key="1">
    <citation type="journal article" date="2008" name="Proc. Natl. Acad. Sci. U.S.A.">
        <title>The genome of Cyanothece 51142, a unicellular diazotrophic cyanobacterium important in the marine nitrogen cycle.</title>
        <authorList>
            <person name="Welsh E.A."/>
            <person name="Liberton M."/>
            <person name="Stoeckel J."/>
            <person name="Loh T."/>
            <person name="Elvitigala T."/>
            <person name="Wang C."/>
            <person name="Wollam A."/>
            <person name="Fulton R.S."/>
            <person name="Clifton S.W."/>
            <person name="Jacobs J.M."/>
            <person name="Aurora R."/>
            <person name="Ghosh B.K."/>
            <person name="Sherman L.A."/>
            <person name="Smith R.D."/>
            <person name="Wilson R.K."/>
            <person name="Pakrasi H.B."/>
        </authorList>
    </citation>
    <scope>NUCLEOTIDE SEQUENCE [LARGE SCALE GENOMIC DNA]</scope>
    <source>
        <strain evidence="15">ATCC 51142 / BH68</strain>
    </source>
</reference>
<gene>
    <name evidence="14" type="ordered locus">cce_2539</name>
</gene>
<dbReference type="InterPro" id="IPR016449">
    <property type="entry name" value="K_chnl_inward-rec_Kir"/>
</dbReference>
<comment type="subcellular location">
    <subcellularLocation>
        <location evidence="1">Membrane</location>
        <topology evidence="1">Multi-pass membrane protein</topology>
    </subcellularLocation>
</comment>
<evidence type="ECO:0000256" key="9">
    <source>
        <dbReference type="ARBA" id="ARBA00023136"/>
    </source>
</evidence>
<organism evidence="14 15">
    <name type="scientific">Crocosphaera subtropica (strain ATCC 51142 / BH68)</name>
    <name type="common">Cyanothece sp. (strain ATCC 51142)</name>
    <dbReference type="NCBI Taxonomy" id="43989"/>
    <lineage>
        <taxon>Bacteria</taxon>
        <taxon>Bacillati</taxon>
        <taxon>Cyanobacteriota</taxon>
        <taxon>Cyanophyceae</taxon>
        <taxon>Oscillatoriophycideae</taxon>
        <taxon>Chroococcales</taxon>
        <taxon>Aphanothecaceae</taxon>
        <taxon>Crocosphaera</taxon>
        <taxon>Crocosphaera subtropica</taxon>
    </lineage>
</organism>
<feature type="transmembrane region" description="Helical" evidence="11">
    <location>
        <begin position="6"/>
        <end position="30"/>
    </location>
</feature>